<evidence type="ECO:0000313" key="8">
    <source>
        <dbReference type="EMBL" id="KDR43965.1"/>
    </source>
</evidence>
<keyword evidence="5 6" id="KW-0472">Membrane</keyword>
<dbReference type="RefSeq" id="WP_051672277.1">
    <property type="nucleotide sequence ID" value="NZ_CADFFX010000006.1"/>
</dbReference>
<dbReference type="PANTHER" id="PTHR23505:SF79">
    <property type="entry name" value="PROTEIN SPINSTER"/>
    <property type="match status" value="1"/>
</dbReference>
<dbReference type="PANTHER" id="PTHR23505">
    <property type="entry name" value="SPINSTER"/>
    <property type="match status" value="1"/>
</dbReference>
<dbReference type="Gene3D" id="1.20.1250.20">
    <property type="entry name" value="MFS general substrate transporter like domains"/>
    <property type="match status" value="1"/>
</dbReference>
<evidence type="ECO:0000256" key="3">
    <source>
        <dbReference type="ARBA" id="ARBA00022692"/>
    </source>
</evidence>
<dbReference type="CDD" id="cd17328">
    <property type="entry name" value="MFS_spinster_like"/>
    <property type="match status" value="1"/>
</dbReference>
<evidence type="ECO:0000256" key="5">
    <source>
        <dbReference type="ARBA" id="ARBA00023136"/>
    </source>
</evidence>
<comment type="caution">
    <text evidence="8">The sequence shown here is derived from an EMBL/GenBank/DDBJ whole genome shotgun (WGS) entry which is preliminary data.</text>
</comment>
<feature type="transmembrane region" description="Helical" evidence="6">
    <location>
        <begin position="301"/>
        <end position="320"/>
    </location>
</feature>
<dbReference type="InterPro" id="IPR020846">
    <property type="entry name" value="MFS_dom"/>
</dbReference>
<evidence type="ECO:0000256" key="1">
    <source>
        <dbReference type="ARBA" id="ARBA00004141"/>
    </source>
</evidence>
<proteinExistence type="predicted"/>
<feature type="transmembrane region" description="Helical" evidence="6">
    <location>
        <begin position="358"/>
        <end position="382"/>
    </location>
</feature>
<feature type="transmembrane region" description="Helical" evidence="6">
    <location>
        <begin position="159"/>
        <end position="183"/>
    </location>
</feature>
<evidence type="ECO:0000313" key="9">
    <source>
        <dbReference type="Proteomes" id="UP000027466"/>
    </source>
</evidence>
<keyword evidence="9" id="KW-1185">Reference proteome</keyword>
<sequence>MRAEDNQSKGPAHEGHAEPPAVSAGRAWYAVGVLLVAYVFSIMDRQILTLLVGPIQQTLHVNDTLMGMLHGFTFAAFYALMGLPIARIIDRGDRRLVIAIGIAMWSLATAAGGLATEYWHLLLARIGVAIGEAVLLPGAVSLIADLFAANQRGRAMNVFGASAPFGSGAGLIAGGLILGIFTLAPPTLPGFGTLLPWQATFVALGLPGVIVALFMLLVAEPRHARRGSSDAEQHAGARREVAASVPVSTVRRYIAENRRTMVALMLGAGFFYTCVYGWSAWAPTYFVREFGWKYSQIGKALGLLLAFVGPLGALMGGWLGGYWKRRGVAHGYLRVAFVGSAGLALSAIGIVSMPSANLALVFVALASCFSFFLFGGTGPAAIQELSPGPMRGQFAALYTGVLNLLGAGCGPVLVGLLTDYVLRNPMAIGRSIGIVCLVFGAIACVLFRSGFASYRDTLKNAADWRPGRAPASEPVTAKASAVVH</sequence>
<evidence type="ECO:0000256" key="6">
    <source>
        <dbReference type="SAM" id="Phobius"/>
    </source>
</evidence>
<feature type="transmembrane region" description="Helical" evidence="6">
    <location>
        <begin position="122"/>
        <end position="147"/>
    </location>
</feature>
<evidence type="ECO:0000256" key="4">
    <source>
        <dbReference type="ARBA" id="ARBA00022989"/>
    </source>
</evidence>
<dbReference type="GO" id="GO:0016020">
    <property type="term" value="C:membrane"/>
    <property type="evidence" value="ECO:0007669"/>
    <property type="project" value="UniProtKB-SubCell"/>
</dbReference>
<protein>
    <submittedName>
        <fullName evidence="8">MFS transporter</fullName>
    </submittedName>
</protein>
<dbReference type="InterPro" id="IPR036259">
    <property type="entry name" value="MFS_trans_sf"/>
</dbReference>
<dbReference type="GO" id="GO:0022857">
    <property type="term" value="F:transmembrane transporter activity"/>
    <property type="evidence" value="ECO:0007669"/>
    <property type="project" value="InterPro"/>
</dbReference>
<dbReference type="InterPro" id="IPR044770">
    <property type="entry name" value="MFS_spinster-like"/>
</dbReference>
<feature type="transmembrane region" description="Helical" evidence="6">
    <location>
        <begin position="261"/>
        <end position="281"/>
    </location>
</feature>
<keyword evidence="3 6" id="KW-0812">Transmembrane</keyword>
<dbReference type="InterPro" id="IPR011701">
    <property type="entry name" value="MFS"/>
</dbReference>
<evidence type="ECO:0000256" key="2">
    <source>
        <dbReference type="ARBA" id="ARBA00022448"/>
    </source>
</evidence>
<accession>A0A069PTP0</accession>
<feature type="transmembrane region" description="Helical" evidence="6">
    <location>
        <begin position="332"/>
        <end position="352"/>
    </location>
</feature>
<keyword evidence="2" id="KW-0813">Transport</keyword>
<feature type="transmembrane region" description="Helical" evidence="6">
    <location>
        <begin position="68"/>
        <end position="89"/>
    </location>
</feature>
<feature type="transmembrane region" description="Helical" evidence="6">
    <location>
        <begin position="96"/>
        <end position="116"/>
    </location>
</feature>
<dbReference type="Pfam" id="PF07690">
    <property type="entry name" value="MFS_1"/>
    <property type="match status" value="1"/>
</dbReference>
<dbReference type="Proteomes" id="UP000027466">
    <property type="component" value="Unassembled WGS sequence"/>
</dbReference>
<organism evidence="8 9">
    <name type="scientific">Caballeronia glathei</name>
    <dbReference type="NCBI Taxonomy" id="60547"/>
    <lineage>
        <taxon>Bacteria</taxon>
        <taxon>Pseudomonadati</taxon>
        <taxon>Pseudomonadota</taxon>
        <taxon>Betaproteobacteria</taxon>
        <taxon>Burkholderiales</taxon>
        <taxon>Burkholderiaceae</taxon>
        <taxon>Caballeronia</taxon>
    </lineage>
</organism>
<comment type="subcellular location">
    <subcellularLocation>
        <location evidence="1">Membrane</location>
        <topology evidence="1">Multi-pass membrane protein</topology>
    </subcellularLocation>
</comment>
<dbReference type="PRINTS" id="PR01036">
    <property type="entry name" value="TCRTETB"/>
</dbReference>
<feature type="transmembrane region" description="Helical" evidence="6">
    <location>
        <begin position="394"/>
        <end position="416"/>
    </location>
</feature>
<dbReference type="EMBL" id="JFHC01000004">
    <property type="protein sequence ID" value="KDR43965.1"/>
    <property type="molecule type" value="Genomic_DNA"/>
</dbReference>
<feature type="domain" description="Major facilitator superfamily (MFS) profile" evidence="7">
    <location>
        <begin position="30"/>
        <end position="458"/>
    </location>
</feature>
<feature type="transmembrane region" description="Helical" evidence="6">
    <location>
        <begin position="195"/>
        <end position="219"/>
    </location>
</feature>
<dbReference type="PROSITE" id="PS50850">
    <property type="entry name" value="MFS"/>
    <property type="match status" value="1"/>
</dbReference>
<reference evidence="8 9" key="1">
    <citation type="submission" date="2014-03" db="EMBL/GenBank/DDBJ databases">
        <title>Draft Genome Sequences of Four Burkholderia Strains.</title>
        <authorList>
            <person name="Liu X.Y."/>
            <person name="Li C.X."/>
            <person name="Xu J.H."/>
        </authorList>
    </citation>
    <scope>NUCLEOTIDE SEQUENCE [LARGE SCALE GENOMIC DNA]</scope>
    <source>
        <strain evidence="8 9">DSM 50014</strain>
    </source>
</reference>
<evidence type="ECO:0000259" key="7">
    <source>
        <dbReference type="PROSITE" id="PS50850"/>
    </source>
</evidence>
<keyword evidence="4 6" id="KW-1133">Transmembrane helix</keyword>
<feature type="transmembrane region" description="Helical" evidence="6">
    <location>
        <begin position="428"/>
        <end position="447"/>
    </location>
</feature>
<name>A0A069PTP0_9BURK</name>
<gene>
    <name evidence="8" type="ORF">BG61_24805</name>
</gene>
<dbReference type="STRING" id="60547.GCA_000751215_01124"/>
<dbReference type="SUPFAM" id="SSF103473">
    <property type="entry name" value="MFS general substrate transporter"/>
    <property type="match status" value="1"/>
</dbReference>
<feature type="transmembrane region" description="Helical" evidence="6">
    <location>
        <begin position="27"/>
        <end position="48"/>
    </location>
</feature>
<dbReference type="AlphaFoldDB" id="A0A069PTP0"/>